<evidence type="ECO:0000313" key="7">
    <source>
        <dbReference type="Proteomes" id="UP000887565"/>
    </source>
</evidence>
<comment type="subcellular location">
    <subcellularLocation>
        <location evidence="1">Membrane</location>
        <topology evidence="1">Multi-pass membrane protein</topology>
    </subcellularLocation>
</comment>
<dbReference type="AlphaFoldDB" id="A0A915K4V2"/>
<dbReference type="GO" id="GO:0006820">
    <property type="term" value="P:monoatomic anion transport"/>
    <property type="evidence" value="ECO:0007669"/>
    <property type="project" value="InterPro"/>
</dbReference>
<protein>
    <submittedName>
        <fullName evidence="8">Bicarbonate transporter-like transmembrane domain-containing protein</fullName>
    </submittedName>
</protein>
<evidence type="ECO:0000256" key="3">
    <source>
        <dbReference type="ARBA" id="ARBA00022989"/>
    </source>
</evidence>
<sequence length="128" mass="14178">MQLEHTVVKTAPHPFQRTGRPFGGVINDLKHRLPYYLDDFRQALNFQCFTSILYLFFANFASAVAIGDVLGKKTDEWFGVSEILVSHALAGVVWGLFAGQPLCIVAAVGPFMVLEDSIYQVGSLIPIF</sequence>
<dbReference type="InterPro" id="IPR011531">
    <property type="entry name" value="HCO3_transpt-like_TM_dom"/>
</dbReference>
<evidence type="ECO:0000256" key="2">
    <source>
        <dbReference type="ARBA" id="ARBA00022692"/>
    </source>
</evidence>
<proteinExistence type="predicted"/>
<dbReference type="Pfam" id="PF00955">
    <property type="entry name" value="HCO3_cotransp"/>
    <property type="match status" value="1"/>
</dbReference>
<keyword evidence="4 5" id="KW-0472">Membrane</keyword>
<feature type="domain" description="Bicarbonate transporter-like transmembrane" evidence="6">
    <location>
        <begin position="20"/>
        <end position="121"/>
    </location>
</feature>
<dbReference type="Gene3D" id="1.10.287.570">
    <property type="entry name" value="Helical hairpin bin"/>
    <property type="match status" value="1"/>
</dbReference>
<evidence type="ECO:0000256" key="5">
    <source>
        <dbReference type="SAM" id="Phobius"/>
    </source>
</evidence>
<dbReference type="Proteomes" id="UP000887565">
    <property type="component" value="Unplaced"/>
</dbReference>
<feature type="transmembrane region" description="Helical" evidence="5">
    <location>
        <begin position="83"/>
        <end position="108"/>
    </location>
</feature>
<feature type="transmembrane region" description="Helical" evidence="5">
    <location>
        <begin position="52"/>
        <end position="71"/>
    </location>
</feature>
<dbReference type="WBParaSite" id="nRc.2.0.1.t33229-RA">
    <property type="protein sequence ID" value="nRc.2.0.1.t33229-RA"/>
    <property type="gene ID" value="nRc.2.0.1.g33229"/>
</dbReference>
<dbReference type="GO" id="GO:0015701">
    <property type="term" value="P:bicarbonate transport"/>
    <property type="evidence" value="ECO:0007669"/>
    <property type="project" value="TreeGrafter"/>
</dbReference>
<dbReference type="PANTHER" id="PTHR11453:SF47">
    <property type="entry name" value="ANION EXCHANGE PROTEIN"/>
    <property type="match status" value="1"/>
</dbReference>
<dbReference type="GO" id="GO:0005452">
    <property type="term" value="F:solute:inorganic anion antiporter activity"/>
    <property type="evidence" value="ECO:0007669"/>
    <property type="project" value="InterPro"/>
</dbReference>
<accession>A0A915K4V2</accession>
<dbReference type="GO" id="GO:0005886">
    <property type="term" value="C:plasma membrane"/>
    <property type="evidence" value="ECO:0007669"/>
    <property type="project" value="TreeGrafter"/>
</dbReference>
<keyword evidence="7" id="KW-1185">Reference proteome</keyword>
<keyword evidence="2 5" id="KW-0812">Transmembrane</keyword>
<organism evidence="7 8">
    <name type="scientific">Romanomermis culicivorax</name>
    <name type="common">Nematode worm</name>
    <dbReference type="NCBI Taxonomy" id="13658"/>
    <lineage>
        <taxon>Eukaryota</taxon>
        <taxon>Metazoa</taxon>
        <taxon>Ecdysozoa</taxon>
        <taxon>Nematoda</taxon>
        <taxon>Enoplea</taxon>
        <taxon>Dorylaimia</taxon>
        <taxon>Mermithida</taxon>
        <taxon>Mermithoidea</taxon>
        <taxon>Mermithidae</taxon>
        <taxon>Romanomermis</taxon>
    </lineage>
</organism>
<dbReference type="GO" id="GO:0051453">
    <property type="term" value="P:regulation of intracellular pH"/>
    <property type="evidence" value="ECO:0007669"/>
    <property type="project" value="TreeGrafter"/>
</dbReference>
<dbReference type="InterPro" id="IPR003020">
    <property type="entry name" value="HCO3_transpt_euk"/>
</dbReference>
<reference evidence="8" key="1">
    <citation type="submission" date="2022-11" db="UniProtKB">
        <authorList>
            <consortium name="WormBaseParasite"/>
        </authorList>
    </citation>
    <scope>IDENTIFICATION</scope>
</reference>
<evidence type="ECO:0000256" key="1">
    <source>
        <dbReference type="ARBA" id="ARBA00004141"/>
    </source>
</evidence>
<evidence type="ECO:0000259" key="6">
    <source>
        <dbReference type="Pfam" id="PF00955"/>
    </source>
</evidence>
<dbReference type="PANTHER" id="PTHR11453">
    <property type="entry name" value="ANION EXCHANGE PROTEIN"/>
    <property type="match status" value="1"/>
</dbReference>
<evidence type="ECO:0000313" key="8">
    <source>
        <dbReference type="WBParaSite" id="nRc.2.0.1.t33229-RA"/>
    </source>
</evidence>
<name>A0A915K4V2_ROMCU</name>
<keyword evidence="3 5" id="KW-1133">Transmembrane helix</keyword>
<evidence type="ECO:0000256" key="4">
    <source>
        <dbReference type="ARBA" id="ARBA00023136"/>
    </source>
</evidence>